<accession>A0AAV0FMQ2</accession>
<reference evidence="3" key="1">
    <citation type="submission" date="2022-07" db="EMBL/GenBank/DDBJ databases">
        <authorList>
            <person name="Macas J."/>
            <person name="Novak P."/>
            <person name="Neumann P."/>
        </authorList>
    </citation>
    <scope>NUCLEOTIDE SEQUENCE</scope>
</reference>
<dbReference type="AlphaFoldDB" id="A0AAV0FMQ2"/>
<feature type="compositionally biased region" description="Low complexity" evidence="2">
    <location>
        <begin position="598"/>
        <end position="608"/>
    </location>
</feature>
<feature type="coiled-coil region" evidence="1">
    <location>
        <begin position="822"/>
        <end position="856"/>
    </location>
</feature>
<feature type="region of interest" description="Disordered" evidence="2">
    <location>
        <begin position="502"/>
        <end position="641"/>
    </location>
</feature>
<organism evidence="3 4">
    <name type="scientific">Cuscuta epithymum</name>
    <dbReference type="NCBI Taxonomy" id="186058"/>
    <lineage>
        <taxon>Eukaryota</taxon>
        <taxon>Viridiplantae</taxon>
        <taxon>Streptophyta</taxon>
        <taxon>Embryophyta</taxon>
        <taxon>Tracheophyta</taxon>
        <taxon>Spermatophyta</taxon>
        <taxon>Magnoliopsida</taxon>
        <taxon>eudicotyledons</taxon>
        <taxon>Gunneridae</taxon>
        <taxon>Pentapetalae</taxon>
        <taxon>asterids</taxon>
        <taxon>lamiids</taxon>
        <taxon>Solanales</taxon>
        <taxon>Convolvulaceae</taxon>
        <taxon>Cuscuteae</taxon>
        <taxon>Cuscuta</taxon>
        <taxon>Cuscuta subgen. Cuscuta</taxon>
    </lineage>
</organism>
<feature type="region of interest" description="Disordered" evidence="2">
    <location>
        <begin position="265"/>
        <end position="326"/>
    </location>
</feature>
<proteinExistence type="predicted"/>
<feature type="compositionally biased region" description="Acidic residues" evidence="2">
    <location>
        <begin position="311"/>
        <end position="320"/>
    </location>
</feature>
<dbReference type="Proteomes" id="UP001152523">
    <property type="component" value="Unassembled WGS sequence"/>
</dbReference>
<evidence type="ECO:0000256" key="2">
    <source>
        <dbReference type="SAM" id="MobiDB-lite"/>
    </source>
</evidence>
<feature type="compositionally biased region" description="Basic residues" evidence="2">
    <location>
        <begin position="289"/>
        <end position="306"/>
    </location>
</feature>
<comment type="caution">
    <text evidence="3">The sequence shown here is derived from an EMBL/GenBank/DDBJ whole genome shotgun (WGS) entry which is preliminary data.</text>
</comment>
<feature type="compositionally biased region" description="Low complexity" evidence="2">
    <location>
        <begin position="658"/>
        <end position="680"/>
    </location>
</feature>
<keyword evidence="1" id="KW-0175">Coiled coil</keyword>
<protein>
    <submittedName>
        <fullName evidence="3">Uncharacterized protein</fullName>
    </submittedName>
</protein>
<dbReference type="EMBL" id="CAMAPF010000997">
    <property type="protein sequence ID" value="CAH9136963.1"/>
    <property type="molecule type" value="Genomic_DNA"/>
</dbReference>
<keyword evidence="4" id="KW-1185">Reference proteome</keyword>
<feature type="compositionally biased region" description="Pro residues" evidence="2">
    <location>
        <begin position="581"/>
        <end position="597"/>
    </location>
</feature>
<name>A0AAV0FMQ2_9ASTE</name>
<evidence type="ECO:0000313" key="4">
    <source>
        <dbReference type="Proteomes" id="UP001152523"/>
    </source>
</evidence>
<gene>
    <name evidence="3" type="ORF">CEPIT_LOCUS35677</name>
</gene>
<feature type="compositionally biased region" description="Polar residues" evidence="2">
    <location>
        <begin position="512"/>
        <end position="536"/>
    </location>
</feature>
<feature type="compositionally biased region" description="Polar residues" evidence="2">
    <location>
        <begin position="692"/>
        <end position="704"/>
    </location>
</feature>
<evidence type="ECO:0000256" key="1">
    <source>
        <dbReference type="SAM" id="Coils"/>
    </source>
</evidence>
<feature type="region of interest" description="Disordered" evidence="2">
    <location>
        <begin position="656"/>
        <end position="704"/>
    </location>
</feature>
<evidence type="ECO:0000313" key="3">
    <source>
        <dbReference type="EMBL" id="CAH9136963.1"/>
    </source>
</evidence>
<sequence length="903" mass="101051">MAVQNIYIITEFTAEEIKGFLDRIYTGMVCDLTALPEIAKDTKRMKRIVTGLTNSQLAKVVTYPYQFYSLTDVAEFYLNAARVDATITSTVNQREVELTVGSINRFFSIAEDESAAEGSLICLEDVELKTEAFCEIFFRTEYQNLQKCNAKKWCLKKDYERTVDLIHKCLFCKTGSTDDMTISGAKALVATRLGLKVNWGLVIFECLTTFLTKRNDNKTLSSKVGYGLFLSAYLEKAGISLRNKLAVDYRKVAFLHTTSNRNIAIAAERKNSSTKKTSKRKAPEAPTRKAPKKASKKAKRIKRPSKRIIESDSESEEEQTQGEQDQHLHILEEPVLPESVLPELTEPEAVLPESSLPELPTTTTEEVIIDISVLDNQFARVQAWRTWRLSPLEDLIRQVDHYMTEEPYVLEWIGCLDIVKCLDLQFLEGILEEKKSALRGNSISEMVVPQQEATCINFEDAEFDEWLMRRGDTREYSQQKSYPTAMNELRQIWEQERKGKFVAFPDSPPSSPETFSTLQQSTTVLPKTPIPTSTGPDHQPDTTNLPTPPPTQQKPLTPFSTPPQSPFNQSSEPTPHHRTPSPQPSPPHQNTPTPPKSASPTTQPSPKTVSEPAPDPESPKTFSHYHQDHSESNDMGGFIGFDNEEDERAEIQKLQEEISSGKPSSTKPTTITPSTSYTSTLPESKGLGGPTNTGHTSSSASKQPTVPLEAFMGVVADLETNLMGCVKALVDIQKSSSYKVADIDTYMQGDLRQMITEDSNRLIGVVEDQKIFKKMTNERLDSLSKSVMAIQIAVSTLQGKVDSQNTALSYLIKTLDEFKTYNKEKSRQMNQIQVLVQELKDQANKQQDSLDGLASVSQTLPNAIEDLKSKQKNEFQKLQFLIGDLANAKKGIKEEASPRASQN</sequence>